<comment type="similarity">
    <text evidence="1">Belongs to the protein-tyrosine phosphatase family. Non-receptor class subfamily.</text>
</comment>
<sequence>MTESAPESVSNAIATAPWSQRPPSPPYIPIPLTFSKGADSALLPSFDNVDSMHLTSDDLSIITRNVKQTITDRSVGWNYEARRQAQPILDFLYLGPLSIARDANWLAQNGISMIIVSRFSQAARFMSVDKAALSLGIKVEYLDVADNFELVRGFPEVVRKINNHLLEVYHAQALERQDGRMVIDSNNFRGGKVLVVCETGNDRSAFIVAAYIMTVYGQAMIPSVQFVSVQRFSVNFDEESKRMLRAYEDLLDAQRIVSDATRHVPRVGENDGRQKGGKRGIEATLDDDDRMEGDGYDGFVVDRERYEDRAKFVPFVDPGQN</sequence>
<dbReference type="AlphaFoldDB" id="A0A8H3ZVG6"/>
<dbReference type="InterPro" id="IPR029021">
    <property type="entry name" value="Prot-tyrosine_phosphatase-like"/>
</dbReference>
<comment type="caution">
    <text evidence="4">The sequence shown here is derived from an EMBL/GenBank/DDBJ whole genome shotgun (WGS) entry which is preliminary data.</text>
</comment>
<feature type="region of interest" description="Disordered" evidence="2">
    <location>
        <begin position="266"/>
        <end position="290"/>
    </location>
</feature>
<proteinExistence type="inferred from homology"/>
<dbReference type="InterPro" id="IPR052449">
    <property type="entry name" value="STYX-Interacting_Phosphatase"/>
</dbReference>
<evidence type="ECO:0000313" key="4">
    <source>
        <dbReference type="EMBL" id="KAF0329197.1"/>
    </source>
</evidence>
<dbReference type="OrthoDB" id="10252009at2759"/>
<dbReference type="GO" id="GO:0140096">
    <property type="term" value="F:catalytic activity, acting on a protein"/>
    <property type="evidence" value="ECO:0007669"/>
    <property type="project" value="UniProtKB-ARBA"/>
</dbReference>
<dbReference type="GO" id="GO:0005737">
    <property type="term" value="C:cytoplasm"/>
    <property type="evidence" value="ECO:0007669"/>
    <property type="project" value="TreeGrafter"/>
</dbReference>
<evidence type="ECO:0000256" key="2">
    <source>
        <dbReference type="SAM" id="MobiDB-lite"/>
    </source>
</evidence>
<organism evidence="4 5">
    <name type="scientific">Colletotrichum asianum</name>
    <dbReference type="NCBI Taxonomy" id="702518"/>
    <lineage>
        <taxon>Eukaryota</taxon>
        <taxon>Fungi</taxon>
        <taxon>Dikarya</taxon>
        <taxon>Ascomycota</taxon>
        <taxon>Pezizomycotina</taxon>
        <taxon>Sordariomycetes</taxon>
        <taxon>Hypocreomycetidae</taxon>
        <taxon>Glomerellales</taxon>
        <taxon>Glomerellaceae</taxon>
        <taxon>Colletotrichum</taxon>
        <taxon>Colletotrichum gloeosporioides species complex</taxon>
    </lineage>
</organism>
<evidence type="ECO:0000259" key="3">
    <source>
        <dbReference type="SMART" id="SM00195"/>
    </source>
</evidence>
<dbReference type="GO" id="GO:0062026">
    <property type="term" value="P:negative regulation of SCF-dependent proteasomal ubiquitin-dependent catabolic process"/>
    <property type="evidence" value="ECO:0007669"/>
    <property type="project" value="TreeGrafter"/>
</dbReference>
<feature type="compositionally biased region" description="Polar residues" evidence="2">
    <location>
        <begin position="1"/>
        <end position="13"/>
    </location>
</feature>
<gene>
    <name evidence="4" type="ORF">GQ607_003506</name>
</gene>
<evidence type="ECO:0000313" key="5">
    <source>
        <dbReference type="Proteomes" id="UP000434172"/>
    </source>
</evidence>
<dbReference type="GO" id="GO:0005654">
    <property type="term" value="C:nucleoplasm"/>
    <property type="evidence" value="ECO:0007669"/>
    <property type="project" value="TreeGrafter"/>
</dbReference>
<dbReference type="Proteomes" id="UP000434172">
    <property type="component" value="Unassembled WGS sequence"/>
</dbReference>
<dbReference type="CDD" id="cd14498">
    <property type="entry name" value="DSP"/>
    <property type="match status" value="1"/>
</dbReference>
<feature type="region of interest" description="Disordered" evidence="2">
    <location>
        <begin position="1"/>
        <end position="22"/>
    </location>
</feature>
<name>A0A8H3ZVG6_9PEZI</name>
<dbReference type="SUPFAM" id="SSF52799">
    <property type="entry name" value="(Phosphotyrosine protein) phosphatases II"/>
    <property type="match status" value="1"/>
</dbReference>
<accession>A0A8H3ZVG6</accession>
<dbReference type="Gene3D" id="3.90.190.10">
    <property type="entry name" value="Protein tyrosine phosphatase superfamily"/>
    <property type="match status" value="1"/>
</dbReference>
<feature type="domain" description="Tyrosine-protein phosphatase" evidence="3">
    <location>
        <begin position="84"/>
        <end position="250"/>
    </location>
</feature>
<protein>
    <submittedName>
        <fullName evidence="4">Dual specificity phosphatase</fullName>
    </submittedName>
</protein>
<dbReference type="EMBL" id="WOWK01000013">
    <property type="protein sequence ID" value="KAF0329197.1"/>
    <property type="molecule type" value="Genomic_DNA"/>
</dbReference>
<dbReference type="PANTHER" id="PTHR46588:SF1">
    <property type="entry name" value="SERINE_THREONINE_TYROSINE-INTERACTING PROTEIN"/>
    <property type="match status" value="1"/>
</dbReference>
<dbReference type="Pfam" id="PF00782">
    <property type="entry name" value="DSPc"/>
    <property type="match status" value="1"/>
</dbReference>
<dbReference type="PANTHER" id="PTHR46588">
    <property type="entry name" value="SERINE/THREONINE/TYROSINE-INTERACTING PROTEIN"/>
    <property type="match status" value="1"/>
</dbReference>
<evidence type="ECO:0000256" key="1">
    <source>
        <dbReference type="ARBA" id="ARBA00009649"/>
    </source>
</evidence>
<dbReference type="InterPro" id="IPR020422">
    <property type="entry name" value="TYR_PHOSPHATASE_DUAL_dom"/>
</dbReference>
<reference evidence="4 5" key="1">
    <citation type="submission" date="2019-12" db="EMBL/GenBank/DDBJ databases">
        <title>A genome sequence resource for the geographically widespread anthracnose pathogen Colletotrichum asianum.</title>
        <authorList>
            <person name="Meng Y."/>
        </authorList>
    </citation>
    <scope>NUCLEOTIDE SEQUENCE [LARGE SCALE GENOMIC DNA]</scope>
    <source>
        <strain evidence="4 5">ICMP 18580</strain>
    </source>
</reference>
<dbReference type="GO" id="GO:1990444">
    <property type="term" value="F:F-box domain binding"/>
    <property type="evidence" value="ECO:0007669"/>
    <property type="project" value="TreeGrafter"/>
</dbReference>
<dbReference type="SMART" id="SM00195">
    <property type="entry name" value="DSPc"/>
    <property type="match status" value="1"/>
</dbReference>
<keyword evidence="5" id="KW-1185">Reference proteome</keyword>
<dbReference type="GO" id="GO:0070372">
    <property type="term" value="P:regulation of ERK1 and ERK2 cascade"/>
    <property type="evidence" value="ECO:0007669"/>
    <property type="project" value="TreeGrafter"/>
</dbReference>
<dbReference type="InterPro" id="IPR000340">
    <property type="entry name" value="Dual-sp_phosphatase_cat-dom"/>
</dbReference>